<keyword evidence="2" id="KW-1185">Reference proteome</keyword>
<dbReference type="Proteomes" id="UP000033647">
    <property type="component" value="Unassembled WGS sequence"/>
</dbReference>
<protein>
    <submittedName>
        <fullName evidence="1">Uncharacterized protein</fullName>
    </submittedName>
</protein>
<comment type="caution">
    <text evidence="1">The sequence shown here is derived from an EMBL/GenBank/DDBJ whole genome shotgun (WGS) entry which is preliminary data.</text>
</comment>
<dbReference type="AlphaFoldDB" id="A0A0F4GF58"/>
<proteinExistence type="predicted"/>
<evidence type="ECO:0000313" key="2">
    <source>
        <dbReference type="Proteomes" id="UP000033647"/>
    </source>
</evidence>
<sequence>MPALVPSTVSSTIRLTGRNTWDEWLDALIEYTGPLRIWQYIDLDKDDADLPSEPVDVKHSHSQWPRLEPEMTDSQKFKYTNSKEDLDRQQKSFLVFEERKAKTIERIQRTINTLGRQEIRNRKPKTLRDRVQVLKELYAPTDYARRTLLGEQLKKLEKGLGARHREN</sequence>
<reference evidence="1 2" key="1">
    <citation type="submission" date="2015-03" db="EMBL/GenBank/DDBJ databases">
        <title>RNA-seq based gene annotation and comparative genomics of four Zymoseptoria species reveal species-specific pathogenicity related genes and transposable element activity.</title>
        <authorList>
            <person name="Grandaubert J."/>
            <person name="Bhattacharyya A."/>
            <person name="Stukenbrock E.H."/>
        </authorList>
    </citation>
    <scope>NUCLEOTIDE SEQUENCE [LARGE SCALE GENOMIC DNA]</scope>
    <source>
        <strain evidence="1 2">Zb18110</strain>
    </source>
</reference>
<gene>
    <name evidence="1" type="ORF">TI39_contig4157g00001</name>
</gene>
<dbReference type="EMBL" id="LAFY01004116">
    <property type="protein sequence ID" value="KJX94820.1"/>
    <property type="molecule type" value="Genomic_DNA"/>
</dbReference>
<name>A0A0F4GF58_9PEZI</name>
<organism evidence="1 2">
    <name type="scientific">Zymoseptoria brevis</name>
    <dbReference type="NCBI Taxonomy" id="1047168"/>
    <lineage>
        <taxon>Eukaryota</taxon>
        <taxon>Fungi</taxon>
        <taxon>Dikarya</taxon>
        <taxon>Ascomycota</taxon>
        <taxon>Pezizomycotina</taxon>
        <taxon>Dothideomycetes</taxon>
        <taxon>Dothideomycetidae</taxon>
        <taxon>Mycosphaerellales</taxon>
        <taxon>Mycosphaerellaceae</taxon>
        <taxon>Zymoseptoria</taxon>
    </lineage>
</organism>
<evidence type="ECO:0000313" key="1">
    <source>
        <dbReference type="EMBL" id="KJX94820.1"/>
    </source>
</evidence>
<accession>A0A0F4GF58</accession>
<dbReference type="OrthoDB" id="10663186at2759"/>